<dbReference type="Proteomes" id="UP000694005">
    <property type="component" value="Chromosome A04"/>
</dbReference>
<name>A0A8D9HUD1_BRACM</name>
<protein>
    <submittedName>
        <fullName evidence="1">Uncharacterized protein</fullName>
    </submittedName>
</protein>
<evidence type="ECO:0000313" key="1">
    <source>
        <dbReference type="EMBL" id="CAG7906060.1"/>
    </source>
</evidence>
<evidence type="ECO:0000313" key="2">
    <source>
        <dbReference type="Proteomes" id="UP000694005"/>
    </source>
</evidence>
<proteinExistence type="predicted"/>
<organism evidence="1 2">
    <name type="scientific">Brassica campestris</name>
    <name type="common">Field mustard</name>
    <dbReference type="NCBI Taxonomy" id="3711"/>
    <lineage>
        <taxon>Eukaryota</taxon>
        <taxon>Viridiplantae</taxon>
        <taxon>Streptophyta</taxon>
        <taxon>Embryophyta</taxon>
        <taxon>Tracheophyta</taxon>
        <taxon>Spermatophyta</taxon>
        <taxon>Magnoliopsida</taxon>
        <taxon>eudicotyledons</taxon>
        <taxon>Gunneridae</taxon>
        <taxon>Pentapetalae</taxon>
        <taxon>rosids</taxon>
        <taxon>malvids</taxon>
        <taxon>Brassicales</taxon>
        <taxon>Brassicaceae</taxon>
        <taxon>Brassiceae</taxon>
        <taxon>Brassica</taxon>
    </lineage>
</organism>
<gene>
    <name evidence="1" type="ORF">BRAPAZ1V2_A04P09610.2</name>
</gene>
<feature type="non-terminal residue" evidence="1">
    <location>
        <position position="1"/>
    </location>
</feature>
<sequence length="48" mass="5385">NPIVIKSKFLRCVSSALTGSLRSYADSSSIHHDSYPLIIFLQIACYLR</sequence>
<dbReference type="AlphaFoldDB" id="A0A8D9HUD1"/>
<accession>A0A8D9HUD1</accession>
<dbReference type="Gramene" id="A04p09610.2_BraZ1">
    <property type="protein sequence ID" value="A04p09610.2_BraZ1.CDS.1"/>
    <property type="gene ID" value="A04g09610.2_BraZ1"/>
</dbReference>
<dbReference type="EMBL" id="LS974620">
    <property type="protein sequence ID" value="CAG7906060.1"/>
    <property type="molecule type" value="Genomic_DNA"/>
</dbReference>
<reference evidence="1 2" key="1">
    <citation type="submission" date="2021-07" db="EMBL/GenBank/DDBJ databases">
        <authorList>
            <consortium name="Genoscope - CEA"/>
            <person name="William W."/>
        </authorList>
    </citation>
    <scope>NUCLEOTIDE SEQUENCE [LARGE SCALE GENOMIC DNA]</scope>
</reference>